<dbReference type="EMBL" id="JAYWIO010000001">
    <property type="protein sequence ID" value="KAK7287116.1"/>
    <property type="molecule type" value="Genomic_DNA"/>
</dbReference>
<keyword evidence="3" id="KW-0325">Glycoprotein</keyword>
<evidence type="ECO:0000313" key="7">
    <source>
        <dbReference type="Proteomes" id="UP001372338"/>
    </source>
</evidence>
<dbReference type="Pfam" id="PF01453">
    <property type="entry name" value="B_lectin"/>
    <property type="match status" value="1"/>
</dbReference>
<feature type="domain" description="Bulb-type lectin" evidence="5">
    <location>
        <begin position="76"/>
        <end position="193"/>
    </location>
</feature>
<dbReference type="InterPro" id="IPR051343">
    <property type="entry name" value="G-type_lectin_kinases/EP1-like"/>
</dbReference>
<keyword evidence="7" id="KW-1185">Reference proteome</keyword>
<keyword evidence="4" id="KW-0812">Transmembrane</keyword>
<keyword evidence="4" id="KW-0472">Membrane</keyword>
<evidence type="ECO:0000256" key="1">
    <source>
        <dbReference type="ARBA" id="ARBA00022729"/>
    </source>
</evidence>
<dbReference type="PROSITE" id="PS50927">
    <property type="entry name" value="BULB_LECTIN"/>
    <property type="match status" value="1"/>
</dbReference>
<gene>
    <name evidence="6" type="ORF">RIF29_00173</name>
</gene>
<proteinExistence type="predicted"/>
<sequence length="504" mass="56949">MKVQILFESGSKPIFQKHQGLVPKVKKLNLLLVLLLMKIFSFLLFVLLFFNHGFSSEPGVGVGYQLMVAVPMENGMDFKGRGFLMETNHNQTEPNFRVALSIESINGKYSCSLEVFLGDFKVWDSGHYSRFYTTEKCLLEFTMDGNLLLKGPKEQVGWKTGTSGQGVKRLQILKTGNLVLVDELNNIKWQSFNFPTDVMLRGQNLDVATRLTSYQRNSSTPFYSFEIENNRVALYLNSGKLRYSYWDFHPSMNRNISFVRLSSKGLVLFDLEYKKVAQIEAQGVHPLRFLALKNETGNFGLYYYSPENAKFEASFQALNSTCDLPVACRAYGICTFSNTCSCIQLLTTEENKGNFGYCSGEISNEFCSGKKAEMLELDNVSSVLKDAPEMVNISKEACGNLCLEDCKCHGALYFSNASIDITECYLYRLVLGLKQVDKFKGYSYMVKVPKGSVRNYHGGHNVKKWVLILVGIVDGLIILLLVGGFVYWLKKRRSQALHSQARTS</sequence>
<evidence type="ECO:0000256" key="3">
    <source>
        <dbReference type="ARBA" id="ARBA00023180"/>
    </source>
</evidence>
<dbReference type="AlphaFoldDB" id="A0AAN9IVV3"/>
<comment type="caution">
    <text evidence="6">The sequence shown here is derived from an EMBL/GenBank/DDBJ whole genome shotgun (WGS) entry which is preliminary data.</text>
</comment>
<dbReference type="PANTHER" id="PTHR47976">
    <property type="entry name" value="G-TYPE LECTIN S-RECEPTOR-LIKE SERINE/THREONINE-PROTEIN KINASE SD2-5"/>
    <property type="match status" value="1"/>
</dbReference>
<keyword evidence="1" id="KW-0732">Signal</keyword>
<dbReference type="CDD" id="cd12087">
    <property type="entry name" value="TM_EGFR-like"/>
    <property type="match status" value="1"/>
</dbReference>
<feature type="transmembrane region" description="Helical" evidence="4">
    <location>
        <begin position="465"/>
        <end position="489"/>
    </location>
</feature>
<evidence type="ECO:0000259" key="5">
    <source>
        <dbReference type="PROSITE" id="PS50927"/>
    </source>
</evidence>
<evidence type="ECO:0000256" key="2">
    <source>
        <dbReference type="ARBA" id="ARBA00023157"/>
    </source>
</evidence>
<dbReference type="SMART" id="SM00108">
    <property type="entry name" value="B_lectin"/>
    <property type="match status" value="1"/>
</dbReference>
<dbReference type="InterPro" id="IPR001480">
    <property type="entry name" value="Bulb-type_lectin_dom"/>
</dbReference>
<evidence type="ECO:0000256" key="4">
    <source>
        <dbReference type="SAM" id="Phobius"/>
    </source>
</evidence>
<dbReference type="Proteomes" id="UP001372338">
    <property type="component" value="Unassembled WGS sequence"/>
</dbReference>
<keyword evidence="2" id="KW-1015">Disulfide bond</keyword>
<feature type="transmembrane region" description="Helical" evidence="4">
    <location>
        <begin position="28"/>
        <end position="50"/>
    </location>
</feature>
<protein>
    <recommendedName>
        <fullName evidence="5">Bulb-type lectin domain-containing protein</fullName>
    </recommendedName>
</protein>
<dbReference type="Gene3D" id="2.90.10.10">
    <property type="entry name" value="Bulb-type lectin domain"/>
    <property type="match status" value="1"/>
</dbReference>
<organism evidence="6 7">
    <name type="scientific">Crotalaria pallida</name>
    <name type="common">Smooth rattlebox</name>
    <name type="synonym">Crotalaria striata</name>
    <dbReference type="NCBI Taxonomy" id="3830"/>
    <lineage>
        <taxon>Eukaryota</taxon>
        <taxon>Viridiplantae</taxon>
        <taxon>Streptophyta</taxon>
        <taxon>Embryophyta</taxon>
        <taxon>Tracheophyta</taxon>
        <taxon>Spermatophyta</taxon>
        <taxon>Magnoliopsida</taxon>
        <taxon>eudicotyledons</taxon>
        <taxon>Gunneridae</taxon>
        <taxon>Pentapetalae</taxon>
        <taxon>rosids</taxon>
        <taxon>fabids</taxon>
        <taxon>Fabales</taxon>
        <taxon>Fabaceae</taxon>
        <taxon>Papilionoideae</taxon>
        <taxon>50 kb inversion clade</taxon>
        <taxon>genistoids sensu lato</taxon>
        <taxon>core genistoids</taxon>
        <taxon>Crotalarieae</taxon>
        <taxon>Crotalaria</taxon>
    </lineage>
</organism>
<reference evidence="6 7" key="1">
    <citation type="submission" date="2024-01" db="EMBL/GenBank/DDBJ databases">
        <title>The genomes of 5 underutilized Papilionoideae crops provide insights into root nodulation and disease resistanc.</title>
        <authorList>
            <person name="Yuan L."/>
        </authorList>
    </citation>
    <scope>NUCLEOTIDE SEQUENCE [LARGE SCALE GENOMIC DNA]</scope>
    <source>
        <strain evidence="6">ZHUSHIDOU_FW_LH</strain>
        <tissue evidence="6">Leaf</tissue>
    </source>
</reference>
<keyword evidence="4" id="KW-1133">Transmembrane helix</keyword>
<dbReference type="PANTHER" id="PTHR47976:SF120">
    <property type="entry name" value="G-TYPE LECTIN S-RECEPTOR-LIKE SERINE_THREONINE-PROTEIN KINASE SD2-5"/>
    <property type="match status" value="1"/>
</dbReference>
<dbReference type="SUPFAM" id="SSF51110">
    <property type="entry name" value="alpha-D-mannose-specific plant lectins"/>
    <property type="match status" value="1"/>
</dbReference>
<accession>A0AAN9IVV3</accession>
<evidence type="ECO:0000313" key="6">
    <source>
        <dbReference type="EMBL" id="KAK7287116.1"/>
    </source>
</evidence>
<name>A0AAN9IVV3_CROPI</name>
<dbReference type="InterPro" id="IPR036426">
    <property type="entry name" value="Bulb-type_lectin_dom_sf"/>
</dbReference>